<dbReference type="InterPro" id="IPR027434">
    <property type="entry name" value="Homing_endonucl"/>
</dbReference>
<dbReference type="GO" id="GO:0004519">
    <property type="term" value="F:endonuclease activity"/>
    <property type="evidence" value="ECO:0007669"/>
    <property type="project" value="InterPro"/>
</dbReference>
<dbReference type="Gene3D" id="3.10.28.10">
    <property type="entry name" value="Homing endonucleases"/>
    <property type="match status" value="1"/>
</dbReference>
<dbReference type="InterPro" id="IPR039518">
    <property type="entry name" value="WhiA_LAGLIDADG_dom"/>
</dbReference>
<dbReference type="Pfam" id="PF14527">
    <property type="entry name" value="LAGLIDADG_WhiA"/>
    <property type="match status" value="1"/>
</dbReference>
<name>A0A1F5NJK0_9BACT</name>
<proteinExistence type="predicted"/>
<feature type="domain" description="WhiA LAGLIDADG-like" evidence="1">
    <location>
        <begin position="111"/>
        <end position="179"/>
    </location>
</feature>
<feature type="domain" description="Homing endonuclease LAGLIDADG" evidence="2">
    <location>
        <begin position="15"/>
        <end position="55"/>
    </location>
</feature>
<evidence type="ECO:0000313" key="3">
    <source>
        <dbReference type="EMBL" id="OGE77839.1"/>
    </source>
</evidence>
<evidence type="ECO:0000259" key="1">
    <source>
        <dbReference type="Pfam" id="PF14527"/>
    </source>
</evidence>
<sequence>MGLPKNKVKIGWSPEFAYAIGLLVTDGSLSKDGRHINFTSKDLDLIETFKKCLHLENKVGTKTGYRRIKNIFQIQFGDVNFYRFLLSIGLMPNKTKILKKIAIPEEYFFDFLRGHFDGDGSFNSYWDPRWKSSFMFYMNFVSASENHIKWLRNRIFETLQIRGHVSKARLSSCYQLRYAKKESLKLLDKLYYRKVVCLHRKYLKIRDALFIISKLLKKSNARVV</sequence>
<dbReference type="Pfam" id="PF14528">
    <property type="entry name" value="LAGLIDADG_3"/>
    <property type="match status" value="1"/>
</dbReference>
<dbReference type="STRING" id="1817824.A2751_02210"/>
<evidence type="ECO:0000259" key="2">
    <source>
        <dbReference type="Pfam" id="PF14528"/>
    </source>
</evidence>
<dbReference type="SUPFAM" id="SSF55608">
    <property type="entry name" value="Homing endonucleases"/>
    <property type="match status" value="2"/>
</dbReference>
<dbReference type="EMBL" id="MFEK01000016">
    <property type="protein sequence ID" value="OGE77839.1"/>
    <property type="molecule type" value="Genomic_DNA"/>
</dbReference>
<protein>
    <submittedName>
        <fullName evidence="3">Uncharacterized protein</fullName>
    </submittedName>
</protein>
<reference evidence="3 4" key="1">
    <citation type="journal article" date="2016" name="Nat. Commun.">
        <title>Thousands of microbial genomes shed light on interconnected biogeochemical processes in an aquifer system.</title>
        <authorList>
            <person name="Anantharaman K."/>
            <person name="Brown C.T."/>
            <person name="Hug L.A."/>
            <person name="Sharon I."/>
            <person name="Castelle C.J."/>
            <person name="Probst A.J."/>
            <person name="Thomas B.C."/>
            <person name="Singh A."/>
            <person name="Wilkins M.J."/>
            <person name="Karaoz U."/>
            <person name="Brodie E.L."/>
            <person name="Williams K.H."/>
            <person name="Hubbard S.S."/>
            <person name="Banfield J.F."/>
        </authorList>
    </citation>
    <scope>NUCLEOTIDE SEQUENCE [LARGE SCALE GENOMIC DNA]</scope>
</reference>
<comment type="caution">
    <text evidence="3">The sequence shown here is derived from an EMBL/GenBank/DDBJ whole genome shotgun (WGS) entry which is preliminary data.</text>
</comment>
<dbReference type="Proteomes" id="UP000176864">
    <property type="component" value="Unassembled WGS sequence"/>
</dbReference>
<dbReference type="AlphaFoldDB" id="A0A1F5NJK0"/>
<dbReference type="InterPro" id="IPR004860">
    <property type="entry name" value="LAGLIDADG_dom"/>
</dbReference>
<organism evidence="3 4">
    <name type="scientific">Candidatus Doudnabacteria bacterium RIFCSPHIGHO2_01_FULL_46_14</name>
    <dbReference type="NCBI Taxonomy" id="1817824"/>
    <lineage>
        <taxon>Bacteria</taxon>
        <taxon>Candidatus Doudnaibacteriota</taxon>
    </lineage>
</organism>
<evidence type="ECO:0000313" key="4">
    <source>
        <dbReference type="Proteomes" id="UP000176864"/>
    </source>
</evidence>
<accession>A0A1F5NJK0</accession>
<gene>
    <name evidence="3" type="ORF">A2751_02210</name>
</gene>